<dbReference type="AlphaFoldDB" id="A0AAF0P7K4"/>
<dbReference type="PROSITE" id="PS51318">
    <property type="entry name" value="TAT"/>
    <property type="match status" value="1"/>
</dbReference>
<dbReference type="SMART" id="SM00564">
    <property type="entry name" value="PQQ"/>
    <property type="match status" value="6"/>
</dbReference>
<dbReference type="InterPro" id="IPR011047">
    <property type="entry name" value="Quinoprotein_ADH-like_sf"/>
</dbReference>
<dbReference type="Pfam" id="PF13360">
    <property type="entry name" value="PQQ_2"/>
    <property type="match status" value="1"/>
</dbReference>
<dbReference type="PANTHER" id="PTHR34512">
    <property type="entry name" value="CELL SURFACE PROTEIN"/>
    <property type="match status" value="1"/>
</dbReference>
<accession>A0AAF0P7K4</accession>
<dbReference type="SUPFAM" id="SSF50998">
    <property type="entry name" value="Quinoprotein alcohol dehydrogenase-like"/>
    <property type="match status" value="1"/>
</dbReference>
<evidence type="ECO:0000313" key="2">
    <source>
        <dbReference type="EMBL" id="WMT06412.1"/>
    </source>
</evidence>
<organism evidence="2 3">
    <name type="scientific">Natrinema thermotolerans</name>
    <dbReference type="NCBI Taxonomy" id="121872"/>
    <lineage>
        <taxon>Archaea</taxon>
        <taxon>Methanobacteriati</taxon>
        <taxon>Methanobacteriota</taxon>
        <taxon>Stenosarchaea group</taxon>
        <taxon>Halobacteria</taxon>
        <taxon>Halobacteriales</taxon>
        <taxon>Natrialbaceae</taxon>
        <taxon>Natrinema</taxon>
    </lineage>
</organism>
<sequence length="400" mass="41909">MPSRRQALASGVLGVGGLFGGYAAVDDRADAATIDWPMARYDAAGTGHSPDAVGPKDDLRLAWEGRLADTGGFAVTPPVVVDGTVYAGNENLTAFDATDGDERFSYDSTFRSSPAYVSPSIYRTGTLTVSTDNGIAGLNAGGGLRAFGVQFGANRWRGPGPSPSSPPVNALESPPPVPADGTVYVAAPDRGEIVALGATDGSEQWRRRLDAGDEFSVTVRRPAVKDGTVFVTGWPSQVRALDAETGDVVWEDELDEAMVLPPTATADGVVVPTRGGLTVYEANGDVRWSRDLAGNATGGAAAVADGRVFFADGTESLHARDLETGAEEWTLAFTREAAPVVADGVVYVTGGYDLMILDAATGDRRFTRETDWFFSQPAVGDGVLYVVDGDRVLALEGDHE</sequence>
<dbReference type="InterPro" id="IPR006311">
    <property type="entry name" value="TAT_signal"/>
</dbReference>
<proteinExistence type="predicted"/>
<dbReference type="PANTHER" id="PTHR34512:SF30">
    <property type="entry name" value="OUTER MEMBRANE PROTEIN ASSEMBLY FACTOR BAMB"/>
    <property type="match status" value="1"/>
</dbReference>
<dbReference type="GeneID" id="39862656"/>
<dbReference type="Proteomes" id="UP001224926">
    <property type="component" value="Chromosome"/>
</dbReference>
<evidence type="ECO:0000313" key="3">
    <source>
        <dbReference type="Proteomes" id="UP001224926"/>
    </source>
</evidence>
<dbReference type="RefSeq" id="WP_049965921.1">
    <property type="nucleotide sequence ID" value="NZ_CP101873.1"/>
</dbReference>
<dbReference type="Gene3D" id="2.140.10.10">
    <property type="entry name" value="Quinoprotein alcohol dehydrogenase-like superfamily"/>
    <property type="match status" value="1"/>
</dbReference>
<feature type="domain" description="Pyrrolo-quinoline quinone repeat" evidence="1">
    <location>
        <begin position="142"/>
        <end position="296"/>
    </location>
</feature>
<dbReference type="Gene3D" id="2.130.10.10">
    <property type="entry name" value="YVTN repeat-like/Quinoprotein amine dehydrogenase"/>
    <property type="match status" value="1"/>
</dbReference>
<name>A0AAF0P7K4_9EURY</name>
<evidence type="ECO:0000259" key="1">
    <source>
        <dbReference type="Pfam" id="PF13360"/>
    </source>
</evidence>
<gene>
    <name evidence="2" type="ORF">NP511_13570</name>
</gene>
<dbReference type="GeneID" id="84214989"/>
<dbReference type="InterPro" id="IPR002372">
    <property type="entry name" value="PQQ_rpt_dom"/>
</dbReference>
<dbReference type="InterPro" id="IPR015943">
    <property type="entry name" value="WD40/YVTN_repeat-like_dom_sf"/>
</dbReference>
<keyword evidence="3" id="KW-1185">Reference proteome</keyword>
<dbReference type="EMBL" id="CP101873">
    <property type="protein sequence ID" value="WMT06412.1"/>
    <property type="molecule type" value="Genomic_DNA"/>
</dbReference>
<reference evidence="2 3" key="1">
    <citation type="submission" date="2022-07" db="EMBL/GenBank/DDBJ databases">
        <title>Two temperate virus in Haloterrigena jeotgali A29.</title>
        <authorList>
            <person name="Deng X."/>
        </authorList>
    </citation>
    <scope>NUCLEOTIDE SEQUENCE [LARGE SCALE GENOMIC DNA]</scope>
    <source>
        <strain evidence="2 3">A29</strain>
    </source>
</reference>
<dbReference type="InterPro" id="IPR018391">
    <property type="entry name" value="PQQ_b-propeller_rpt"/>
</dbReference>
<protein>
    <submittedName>
        <fullName evidence="2">PQQ-binding-like beta-propeller repeat protein</fullName>
    </submittedName>
</protein>